<evidence type="ECO:0000313" key="2">
    <source>
        <dbReference type="Proteomes" id="UP000297053"/>
    </source>
</evidence>
<dbReference type="EMBL" id="CP039375">
    <property type="protein sequence ID" value="QCD65063.1"/>
    <property type="molecule type" value="Genomic_DNA"/>
</dbReference>
<evidence type="ECO:0000313" key="1">
    <source>
        <dbReference type="EMBL" id="QCD65063.1"/>
    </source>
</evidence>
<dbReference type="Proteomes" id="UP000297053">
    <property type="component" value="Chromosome"/>
</dbReference>
<gene>
    <name evidence="1" type="ORF">E5139_05195</name>
</gene>
<protein>
    <submittedName>
        <fullName evidence="1">Uncharacterized protein</fullName>
    </submittedName>
</protein>
<name>A0A4D6KGQ8_9EURY</name>
<accession>A0A4D6KGQ8</accession>
<dbReference type="AlphaFoldDB" id="A0A4D6KGQ8"/>
<reference evidence="1 2" key="2">
    <citation type="submission" date="2019-04" db="EMBL/GenBank/DDBJ databases">
        <authorList>
            <person name="Yang S."/>
            <person name="Wei W."/>
        </authorList>
    </citation>
    <scope>NUCLEOTIDE SEQUENCE [LARGE SCALE GENOMIC DNA]</scope>
    <source>
        <strain evidence="2">ZP60</strain>
    </source>
</reference>
<proteinExistence type="predicted"/>
<dbReference type="KEGG" id="halz:E5139_05195"/>
<reference evidence="1 2" key="1">
    <citation type="submission" date="2019-04" db="EMBL/GenBank/DDBJ databases">
        <title>Complete genome sequence of Arthrobacter sp. ZXY-2 associated with effective atrazine degradation and salt adaptation.</title>
        <authorList>
            <person name="Zhao X."/>
        </authorList>
    </citation>
    <scope>NUCLEOTIDE SEQUENCE [LARGE SCALE GENOMIC DNA]</scope>
    <source>
        <strain evidence="2">ZP60</strain>
    </source>
</reference>
<organism evidence="1 2">
    <name type="scientific">Halomicrobium mukohataei</name>
    <dbReference type="NCBI Taxonomy" id="57705"/>
    <lineage>
        <taxon>Archaea</taxon>
        <taxon>Methanobacteriati</taxon>
        <taxon>Methanobacteriota</taxon>
        <taxon>Stenosarchaea group</taxon>
        <taxon>Halobacteria</taxon>
        <taxon>Halobacteriales</taxon>
        <taxon>Haloarculaceae</taxon>
        <taxon>Halomicrobium</taxon>
    </lineage>
</organism>
<sequence length="82" mass="9106">MLILLSGSCGVDEDKDTAAAVPDWNDSLDVFGSESVAPDLLQQVRWRNSVICLRCRSDGTLSNALFEPHREINNVLRISVYI</sequence>